<protein>
    <submittedName>
        <fullName evidence="1">Uncharacterized protein</fullName>
    </submittedName>
</protein>
<proteinExistence type="predicted"/>
<sequence length="71" mass="8327">MVERDLIELWQDRWWIGAREDTDNEVWVWDHSGDELVFTNWDTAGSQPNSVKLPASVFSMRGSRREGEGFQ</sequence>
<dbReference type="HOGENOM" id="CLU_2742528_0_0_1"/>
<dbReference type="AlphaFoldDB" id="K1RQQ1"/>
<accession>K1RQQ1</accession>
<name>K1RQQ1_MAGGI</name>
<dbReference type="InterPro" id="IPR016187">
    <property type="entry name" value="CTDL_fold"/>
</dbReference>
<dbReference type="InParanoid" id="K1RQQ1"/>
<evidence type="ECO:0000313" key="1">
    <source>
        <dbReference type="EMBL" id="EKC36706.1"/>
    </source>
</evidence>
<dbReference type="Gene3D" id="3.10.100.10">
    <property type="entry name" value="Mannose-Binding Protein A, subunit A"/>
    <property type="match status" value="1"/>
</dbReference>
<organism evidence="1">
    <name type="scientific">Magallana gigas</name>
    <name type="common">Pacific oyster</name>
    <name type="synonym">Crassostrea gigas</name>
    <dbReference type="NCBI Taxonomy" id="29159"/>
    <lineage>
        <taxon>Eukaryota</taxon>
        <taxon>Metazoa</taxon>
        <taxon>Spiralia</taxon>
        <taxon>Lophotrochozoa</taxon>
        <taxon>Mollusca</taxon>
        <taxon>Bivalvia</taxon>
        <taxon>Autobranchia</taxon>
        <taxon>Pteriomorphia</taxon>
        <taxon>Ostreida</taxon>
        <taxon>Ostreoidea</taxon>
        <taxon>Ostreidae</taxon>
        <taxon>Magallana</taxon>
    </lineage>
</organism>
<dbReference type="EMBL" id="JH819166">
    <property type="protein sequence ID" value="EKC36706.1"/>
    <property type="molecule type" value="Genomic_DNA"/>
</dbReference>
<dbReference type="SUPFAM" id="SSF56436">
    <property type="entry name" value="C-type lectin-like"/>
    <property type="match status" value="1"/>
</dbReference>
<gene>
    <name evidence="1" type="ORF">CGI_10024934</name>
</gene>
<reference evidence="1" key="1">
    <citation type="journal article" date="2012" name="Nature">
        <title>The oyster genome reveals stress adaptation and complexity of shell formation.</title>
        <authorList>
            <person name="Zhang G."/>
            <person name="Fang X."/>
            <person name="Guo X."/>
            <person name="Li L."/>
            <person name="Luo R."/>
            <person name="Xu F."/>
            <person name="Yang P."/>
            <person name="Zhang L."/>
            <person name="Wang X."/>
            <person name="Qi H."/>
            <person name="Xiong Z."/>
            <person name="Que H."/>
            <person name="Xie Y."/>
            <person name="Holland P.W."/>
            <person name="Paps J."/>
            <person name="Zhu Y."/>
            <person name="Wu F."/>
            <person name="Chen Y."/>
            <person name="Wang J."/>
            <person name="Peng C."/>
            <person name="Meng J."/>
            <person name="Yang L."/>
            <person name="Liu J."/>
            <person name="Wen B."/>
            <person name="Zhang N."/>
            <person name="Huang Z."/>
            <person name="Zhu Q."/>
            <person name="Feng Y."/>
            <person name="Mount A."/>
            <person name="Hedgecock D."/>
            <person name="Xu Z."/>
            <person name="Liu Y."/>
            <person name="Domazet-Loso T."/>
            <person name="Du Y."/>
            <person name="Sun X."/>
            <person name="Zhang S."/>
            <person name="Liu B."/>
            <person name="Cheng P."/>
            <person name="Jiang X."/>
            <person name="Li J."/>
            <person name="Fan D."/>
            <person name="Wang W."/>
            <person name="Fu W."/>
            <person name="Wang T."/>
            <person name="Wang B."/>
            <person name="Zhang J."/>
            <person name="Peng Z."/>
            <person name="Li Y."/>
            <person name="Li N."/>
            <person name="Wang J."/>
            <person name="Chen M."/>
            <person name="He Y."/>
            <person name="Tan F."/>
            <person name="Song X."/>
            <person name="Zheng Q."/>
            <person name="Huang R."/>
            <person name="Yang H."/>
            <person name="Du X."/>
            <person name="Chen L."/>
            <person name="Yang M."/>
            <person name="Gaffney P.M."/>
            <person name="Wang S."/>
            <person name="Luo L."/>
            <person name="She Z."/>
            <person name="Ming Y."/>
            <person name="Huang W."/>
            <person name="Zhang S."/>
            <person name="Huang B."/>
            <person name="Zhang Y."/>
            <person name="Qu T."/>
            <person name="Ni P."/>
            <person name="Miao G."/>
            <person name="Wang J."/>
            <person name="Wang Q."/>
            <person name="Steinberg C.E."/>
            <person name="Wang H."/>
            <person name="Li N."/>
            <person name="Qian L."/>
            <person name="Zhang G."/>
            <person name="Li Y."/>
            <person name="Yang H."/>
            <person name="Liu X."/>
            <person name="Wang J."/>
            <person name="Yin Y."/>
            <person name="Wang J."/>
        </authorList>
    </citation>
    <scope>NUCLEOTIDE SEQUENCE [LARGE SCALE GENOMIC DNA]</scope>
    <source>
        <strain evidence="1">05x7-T-G4-1.051#20</strain>
    </source>
</reference>
<dbReference type="InterPro" id="IPR016186">
    <property type="entry name" value="C-type_lectin-like/link_sf"/>
</dbReference>